<dbReference type="RefSeq" id="WP_059151400.1">
    <property type="nucleotide sequence ID" value="NZ_KQ130453.1"/>
</dbReference>
<comment type="similarity">
    <text evidence="1">Belongs to the LysR transcriptional regulatory family.</text>
</comment>
<dbReference type="PANTHER" id="PTHR30419:SF8">
    <property type="entry name" value="NITROGEN ASSIMILATION TRANSCRIPTIONAL ACTIVATOR-RELATED"/>
    <property type="match status" value="1"/>
</dbReference>
<reference evidence="6 7" key="1">
    <citation type="journal article" date="2015" name="G3 (Bethesda)">
        <title>Insights into Ongoing Evolution of the Hexachlorocyclohexane Catabolic Pathway from Comparative Genomics of Ten Sphingomonadaceae Strains.</title>
        <authorList>
            <person name="Pearce S.L."/>
            <person name="Oakeshott J.G."/>
            <person name="Pandey G."/>
        </authorList>
    </citation>
    <scope>NUCLEOTIDE SEQUENCE [LARGE SCALE GENOMIC DNA]</scope>
    <source>
        <strain evidence="6 7">LL02</strain>
    </source>
</reference>
<evidence type="ECO:0000259" key="5">
    <source>
        <dbReference type="PROSITE" id="PS50931"/>
    </source>
</evidence>
<keyword evidence="2" id="KW-0805">Transcription regulation</keyword>
<dbReference type="CDD" id="cd05466">
    <property type="entry name" value="PBP2_LTTR_substrate"/>
    <property type="match status" value="1"/>
</dbReference>
<dbReference type="OrthoDB" id="5297263at2"/>
<dbReference type="InterPro" id="IPR036388">
    <property type="entry name" value="WH-like_DNA-bd_sf"/>
</dbReference>
<accession>A0A0J7XY13</accession>
<dbReference type="GO" id="GO:0003677">
    <property type="term" value="F:DNA binding"/>
    <property type="evidence" value="ECO:0007669"/>
    <property type="project" value="UniProtKB-KW"/>
</dbReference>
<keyword evidence="4" id="KW-0804">Transcription</keyword>
<dbReference type="SUPFAM" id="SSF46785">
    <property type="entry name" value="Winged helix' DNA-binding domain"/>
    <property type="match status" value="1"/>
</dbReference>
<keyword evidence="7" id="KW-1185">Reference proteome</keyword>
<evidence type="ECO:0000256" key="3">
    <source>
        <dbReference type="ARBA" id="ARBA00023125"/>
    </source>
</evidence>
<dbReference type="EMBL" id="JACU01000004">
    <property type="protein sequence ID" value="KMS56551.1"/>
    <property type="molecule type" value="Genomic_DNA"/>
</dbReference>
<sequence>MNIVKLERMIAVYEAGSFRKAARGFGMSQPALTWSIRQLEESLGLSLFERGPSGIRPTEVCETLIVRARLIVNEHNRLLAEVERTNRSQVIVVGVHPVLLNSQFAHTVATFRAQEPTVTLRVVEAYSADLIALLRRGELDLAFSAAPEGEEEEVAFEPLLRQYYSVFGRADHKIFGEIAGGGEITQHAWAQADAPNVAAGRAAGAMQHDNANLVLELLARFGMTESTVAVRSASMHLIRRMVLDGGLLGMIPESQFATELHDGTVRQVPGSNIEGPPLGLLWIDGGYETVARRRLKSALRIMQAPERLEIIPVPDIAA</sequence>
<dbReference type="Pfam" id="PF00126">
    <property type="entry name" value="HTH_1"/>
    <property type="match status" value="1"/>
</dbReference>
<dbReference type="GO" id="GO:0005829">
    <property type="term" value="C:cytosol"/>
    <property type="evidence" value="ECO:0007669"/>
    <property type="project" value="TreeGrafter"/>
</dbReference>
<dbReference type="PROSITE" id="PS50931">
    <property type="entry name" value="HTH_LYSR"/>
    <property type="match status" value="1"/>
</dbReference>
<evidence type="ECO:0000313" key="7">
    <source>
        <dbReference type="Proteomes" id="UP000052268"/>
    </source>
</evidence>
<dbReference type="AlphaFoldDB" id="A0A0J7XY13"/>
<evidence type="ECO:0000256" key="2">
    <source>
        <dbReference type="ARBA" id="ARBA00023015"/>
    </source>
</evidence>
<keyword evidence="3" id="KW-0238">DNA-binding</keyword>
<feature type="domain" description="HTH lysR-type" evidence="5">
    <location>
        <begin position="1"/>
        <end position="58"/>
    </location>
</feature>
<dbReference type="GO" id="GO:0003700">
    <property type="term" value="F:DNA-binding transcription factor activity"/>
    <property type="evidence" value="ECO:0007669"/>
    <property type="project" value="InterPro"/>
</dbReference>
<dbReference type="PATRIC" id="fig|1114963.3.peg.2171"/>
<dbReference type="Proteomes" id="UP000052268">
    <property type="component" value="Unassembled WGS sequence"/>
</dbReference>
<dbReference type="SUPFAM" id="SSF53850">
    <property type="entry name" value="Periplasmic binding protein-like II"/>
    <property type="match status" value="1"/>
</dbReference>
<dbReference type="InterPro" id="IPR000847">
    <property type="entry name" value="LysR_HTH_N"/>
</dbReference>
<name>A0A0J7XY13_9SPHN</name>
<gene>
    <name evidence="6" type="ORF">V474_16685</name>
</gene>
<dbReference type="InterPro" id="IPR050950">
    <property type="entry name" value="HTH-type_LysR_regulators"/>
</dbReference>
<dbReference type="InterPro" id="IPR005119">
    <property type="entry name" value="LysR_subst-bd"/>
</dbReference>
<dbReference type="PANTHER" id="PTHR30419">
    <property type="entry name" value="HTH-TYPE TRANSCRIPTIONAL REGULATOR YBHD"/>
    <property type="match status" value="1"/>
</dbReference>
<proteinExistence type="inferred from homology"/>
<evidence type="ECO:0000313" key="6">
    <source>
        <dbReference type="EMBL" id="KMS56551.1"/>
    </source>
</evidence>
<dbReference type="Gene3D" id="3.40.190.10">
    <property type="entry name" value="Periplasmic binding protein-like II"/>
    <property type="match status" value="2"/>
</dbReference>
<evidence type="ECO:0000256" key="4">
    <source>
        <dbReference type="ARBA" id="ARBA00023163"/>
    </source>
</evidence>
<organism evidence="6 7">
    <name type="scientific">Novosphingobium barchaimii LL02</name>
    <dbReference type="NCBI Taxonomy" id="1114963"/>
    <lineage>
        <taxon>Bacteria</taxon>
        <taxon>Pseudomonadati</taxon>
        <taxon>Pseudomonadota</taxon>
        <taxon>Alphaproteobacteria</taxon>
        <taxon>Sphingomonadales</taxon>
        <taxon>Sphingomonadaceae</taxon>
        <taxon>Novosphingobium</taxon>
    </lineage>
</organism>
<dbReference type="PRINTS" id="PR00039">
    <property type="entry name" value="HTHLYSR"/>
</dbReference>
<dbReference type="Pfam" id="PF03466">
    <property type="entry name" value="LysR_substrate"/>
    <property type="match status" value="1"/>
</dbReference>
<dbReference type="InterPro" id="IPR036390">
    <property type="entry name" value="WH_DNA-bd_sf"/>
</dbReference>
<comment type="caution">
    <text evidence="6">The sequence shown here is derived from an EMBL/GenBank/DDBJ whole genome shotgun (WGS) entry which is preliminary data.</text>
</comment>
<protein>
    <submittedName>
        <fullName evidence="6">LysR family transcriptional regulator</fullName>
    </submittedName>
</protein>
<evidence type="ECO:0000256" key="1">
    <source>
        <dbReference type="ARBA" id="ARBA00009437"/>
    </source>
</evidence>
<dbReference type="Gene3D" id="1.10.10.10">
    <property type="entry name" value="Winged helix-like DNA-binding domain superfamily/Winged helix DNA-binding domain"/>
    <property type="match status" value="1"/>
</dbReference>